<evidence type="ECO:0000313" key="10">
    <source>
        <dbReference type="Proteomes" id="UP000515146"/>
    </source>
</evidence>
<dbReference type="GO" id="GO:0055085">
    <property type="term" value="P:transmembrane transport"/>
    <property type="evidence" value="ECO:0007669"/>
    <property type="project" value="InterPro"/>
</dbReference>
<evidence type="ECO:0000256" key="2">
    <source>
        <dbReference type="ARBA" id="ARBA00006375"/>
    </source>
</evidence>
<evidence type="ECO:0000256" key="7">
    <source>
        <dbReference type="ARBA" id="ARBA00023128"/>
    </source>
</evidence>
<dbReference type="PANTHER" id="PTHR24089">
    <property type="entry name" value="SOLUTE CARRIER FAMILY 25"/>
    <property type="match status" value="1"/>
</dbReference>
<name>A0A6P6YMB2_DERPT</name>
<dbReference type="Pfam" id="PF00153">
    <property type="entry name" value="Mito_carr"/>
    <property type="match status" value="3"/>
</dbReference>
<organism evidence="10 11">
    <name type="scientific">Dermatophagoides pteronyssinus</name>
    <name type="common">European house dust mite</name>
    <dbReference type="NCBI Taxonomy" id="6956"/>
    <lineage>
        <taxon>Eukaryota</taxon>
        <taxon>Metazoa</taxon>
        <taxon>Ecdysozoa</taxon>
        <taxon>Arthropoda</taxon>
        <taxon>Chelicerata</taxon>
        <taxon>Arachnida</taxon>
        <taxon>Acari</taxon>
        <taxon>Acariformes</taxon>
        <taxon>Sarcoptiformes</taxon>
        <taxon>Astigmata</taxon>
        <taxon>Psoroptidia</taxon>
        <taxon>Analgoidea</taxon>
        <taxon>Pyroglyphidae</taxon>
        <taxon>Dermatophagoidinae</taxon>
        <taxon>Dermatophagoides</taxon>
    </lineage>
</organism>
<dbReference type="InterPro" id="IPR002167">
    <property type="entry name" value="GDC-like"/>
</dbReference>
<keyword evidence="3 9" id="KW-0813">Transport</keyword>
<keyword evidence="10" id="KW-1185">Reference proteome</keyword>
<dbReference type="InterPro" id="IPR018108">
    <property type="entry name" value="MCP_transmembrane"/>
</dbReference>
<dbReference type="FunCoup" id="A0A6P6YMB2">
    <property type="interactions" value="642"/>
</dbReference>
<keyword evidence="6" id="KW-0999">Mitochondrion inner membrane</keyword>
<dbReference type="Gene3D" id="1.50.40.10">
    <property type="entry name" value="Mitochondrial carrier domain"/>
    <property type="match status" value="1"/>
</dbReference>
<evidence type="ECO:0000256" key="8">
    <source>
        <dbReference type="ARBA" id="ARBA00023136"/>
    </source>
</evidence>
<proteinExistence type="inferred from homology"/>
<keyword evidence="4 9" id="KW-0812">Transmembrane</keyword>
<evidence type="ECO:0000256" key="4">
    <source>
        <dbReference type="ARBA" id="ARBA00022692"/>
    </source>
</evidence>
<keyword evidence="8" id="KW-0472">Membrane</keyword>
<dbReference type="PRINTS" id="PR00928">
    <property type="entry name" value="GRAVESDC"/>
</dbReference>
<evidence type="ECO:0000256" key="3">
    <source>
        <dbReference type="ARBA" id="ARBA00022448"/>
    </source>
</evidence>
<protein>
    <submittedName>
        <fullName evidence="11">Mitochondrial coenzyme A transporter SLC25A42-like</fullName>
    </submittedName>
</protein>
<keyword evidence="7" id="KW-0496">Mitochondrion</keyword>
<comment type="subcellular location">
    <subcellularLocation>
        <location evidence="1">Mitochondrion inner membrane</location>
        <topology evidence="1">Multi-pass membrane protein</topology>
    </subcellularLocation>
</comment>
<evidence type="ECO:0000256" key="1">
    <source>
        <dbReference type="ARBA" id="ARBA00004448"/>
    </source>
</evidence>
<dbReference type="PRINTS" id="PR00926">
    <property type="entry name" value="MITOCARRIER"/>
</dbReference>
<dbReference type="Proteomes" id="UP000515146">
    <property type="component" value="Unplaced"/>
</dbReference>
<dbReference type="KEGG" id="dpte:113799833"/>
<comment type="similarity">
    <text evidence="2 9">Belongs to the mitochondrial carrier (TC 2.A.29) family.</text>
</comment>
<dbReference type="InterPro" id="IPR023395">
    <property type="entry name" value="MCP_dom_sf"/>
</dbReference>
<keyword evidence="5" id="KW-0677">Repeat</keyword>
<dbReference type="GO" id="GO:0005743">
    <property type="term" value="C:mitochondrial inner membrane"/>
    <property type="evidence" value="ECO:0007669"/>
    <property type="project" value="UniProtKB-SubCell"/>
</dbReference>
<dbReference type="InParanoid" id="A0A6P6YMB2"/>
<dbReference type="OrthoDB" id="270584at2759"/>
<evidence type="ECO:0000256" key="9">
    <source>
        <dbReference type="RuleBase" id="RU000488"/>
    </source>
</evidence>
<dbReference type="AlphaFoldDB" id="A0A6P6YMB2"/>
<dbReference type="InterPro" id="IPR002067">
    <property type="entry name" value="MCP"/>
</dbReference>
<dbReference type="RefSeq" id="XP_027206330.1">
    <property type="nucleotide sequence ID" value="XM_027350529.1"/>
</dbReference>
<reference evidence="11" key="1">
    <citation type="submission" date="2025-08" db="UniProtKB">
        <authorList>
            <consortium name="RefSeq"/>
        </authorList>
    </citation>
    <scope>IDENTIFICATION</scope>
    <source>
        <strain evidence="11">Airmid</strain>
    </source>
</reference>
<sequence>MTVRSDKKITHSERVITSLIAGAIAGAMAKTAIAPLDRTKIYFQTQNKAFTFPAVLEFLLKSYRESGITNLWRGNSATMARVIPYAAIQYSSHEQFKHLLQVETNDQKRAHPHRSFLAGSMAGFISTASTYPLDVARARMAVCSMYPSLSQVFIRSIKQDGFLSLYRGFTPTLCGVIPYAGFSFFTYETLKRLHFDYYGNNDIHPLFRMLFGAMAGLFGQSASYPLDIVRRRMQTQQGYSELGIIGTMKKVITEEGFVHGLYKGLSLNWVKGPIAVGISFTSFDMIHKFLLTVYIDDIRSTSSTEVSSRV</sequence>
<dbReference type="SUPFAM" id="SSF103506">
    <property type="entry name" value="Mitochondrial carrier"/>
    <property type="match status" value="1"/>
</dbReference>
<dbReference type="PROSITE" id="PS50920">
    <property type="entry name" value="SOLCAR"/>
    <property type="match status" value="3"/>
</dbReference>
<evidence type="ECO:0000256" key="5">
    <source>
        <dbReference type="ARBA" id="ARBA00022737"/>
    </source>
</evidence>
<evidence type="ECO:0000313" key="11">
    <source>
        <dbReference type="RefSeq" id="XP_027206330.1"/>
    </source>
</evidence>
<evidence type="ECO:0000256" key="6">
    <source>
        <dbReference type="ARBA" id="ARBA00022792"/>
    </source>
</evidence>
<dbReference type="OMA" id="VYERMKW"/>
<dbReference type="CTD" id="42429"/>
<accession>A0A6P6YMB2</accession>
<gene>
    <name evidence="11" type="primary">LOC113799833</name>
</gene>